<evidence type="ECO:0000313" key="1">
    <source>
        <dbReference type="EMBL" id="OQD41496.1"/>
    </source>
</evidence>
<dbReference type="Proteomes" id="UP000191680">
    <property type="component" value="Unassembled WGS sequence"/>
</dbReference>
<name>A0A1V6LND8_9FLAO</name>
<reference evidence="1 2" key="1">
    <citation type="submission" date="2016-12" db="EMBL/GenBank/DDBJ databases">
        <authorList>
            <person name="Song W.-J."/>
            <person name="Kurnit D.M."/>
        </authorList>
    </citation>
    <scope>NUCLEOTIDE SEQUENCE [LARGE SCALE GENOMIC DNA]</scope>
    <source>
        <strain evidence="1 2">HSG9</strain>
    </source>
</reference>
<dbReference type="RefSeq" id="WP_080319987.1">
    <property type="nucleotide sequence ID" value="NZ_MTBC01000016.1"/>
</dbReference>
<dbReference type="AlphaFoldDB" id="A0A1V6LND8"/>
<accession>A0A1V6LND8</accession>
<gene>
    <name evidence="1" type="ORF">BUL40_15575</name>
</gene>
<keyword evidence="2" id="KW-1185">Reference proteome</keyword>
<protein>
    <submittedName>
        <fullName evidence="1">Uncharacterized protein</fullName>
    </submittedName>
</protein>
<evidence type="ECO:0000313" key="2">
    <source>
        <dbReference type="Proteomes" id="UP000191680"/>
    </source>
</evidence>
<proteinExistence type="predicted"/>
<sequence length="83" mass="9930">MRIKQGLMLVVYGNKETGKTGHTWFRISRRKVEDLPKVVSRLNNFYYAKIYNYKRLGKKKGYPIKPHIAYIYWDGDALNLKYN</sequence>
<comment type="caution">
    <text evidence="1">The sequence shown here is derived from an EMBL/GenBank/DDBJ whole genome shotgun (WGS) entry which is preliminary data.</text>
</comment>
<dbReference type="EMBL" id="MTBC01000016">
    <property type="protein sequence ID" value="OQD41496.1"/>
    <property type="molecule type" value="Genomic_DNA"/>
</dbReference>
<dbReference type="OrthoDB" id="1443942at2"/>
<organism evidence="1 2">
    <name type="scientific">Croceivirga radicis</name>
    <dbReference type="NCBI Taxonomy" id="1929488"/>
    <lineage>
        <taxon>Bacteria</taxon>
        <taxon>Pseudomonadati</taxon>
        <taxon>Bacteroidota</taxon>
        <taxon>Flavobacteriia</taxon>
        <taxon>Flavobacteriales</taxon>
        <taxon>Flavobacteriaceae</taxon>
        <taxon>Croceivirga</taxon>
    </lineage>
</organism>